<accession>A0ABS7XMQ3</accession>
<evidence type="ECO:0000313" key="1">
    <source>
        <dbReference type="EMBL" id="MCA0131290.1"/>
    </source>
</evidence>
<protein>
    <recommendedName>
        <fullName evidence="3">Lipoprotein</fullName>
    </recommendedName>
</protein>
<name>A0ABS7XMQ3_9FLAO</name>
<evidence type="ECO:0008006" key="3">
    <source>
        <dbReference type="Google" id="ProtNLM"/>
    </source>
</evidence>
<keyword evidence="2" id="KW-1185">Reference proteome</keyword>
<gene>
    <name evidence="1" type="ORF">LBU54_01750</name>
</gene>
<evidence type="ECO:0000313" key="2">
    <source>
        <dbReference type="Proteomes" id="UP001198901"/>
    </source>
</evidence>
<proteinExistence type="predicted"/>
<reference evidence="2" key="1">
    <citation type="submission" date="2023-07" db="EMBL/GenBank/DDBJ databases">
        <authorList>
            <person name="Yue Y."/>
        </authorList>
    </citation>
    <scope>NUCLEOTIDE SEQUENCE [LARGE SCALE GENOMIC DNA]</scope>
    <source>
        <strain evidence="2">D23</strain>
    </source>
</reference>
<dbReference type="RefSeq" id="WP_224524759.1">
    <property type="nucleotide sequence ID" value="NZ_JAIUJR010000001.1"/>
</dbReference>
<comment type="caution">
    <text evidence="1">The sequence shown here is derived from an EMBL/GenBank/DDBJ whole genome shotgun (WGS) entry which is preliminary data.</text>
</comment>
<organism evidence="1 2">
    <name type="scientific">Winogradskyella alexanderae</name>
    <dbReference type="NCBI Taxonomy" id="2877123"/>
    <lineage>
        <taxon>Bacteria</taxon>
        <taxon>Pseudomonadati</taxon>
        <taxon>Bacteroidota</taxon>
        <taxon>Flavobacteriia</taxon>
        <taxon>Flavobacteriales</taxon>
        <taxon>Flavobacteriaceae</taxon>
        <taxon>Winogradskyella</taxon>
    </lineage>
</organism>
<sequence length="166" mass="19485">MKKIALGVLLSFVLCCKNEKTSKNENGKNEKTELRSSYEKSLIDYRDLNMPLATDFIIEAFGMKKVKERNYAFVFKLNNNIEQSVLDKYSVGIRGFENYSDDSFETTFNPKNIYDIEGRKYMICTKLINKIRYFDSLEVFIYNRNNWENSGKLGSIKIIDILFEDE</sequence>
<dbReference type="EMBL" id="JAIUJR010000001">
    <property type="protein sequence ID" value="MCA0131290.1"/>
    <property type="molecule type" value="Genomic_DNA"/>
</dbReference>
<dbReference type="Proteomes" id="UP001198901">
    <property type="component" value="Unassembled WGS sequence"/>
</dbReference>